<evidence type="ECO:0008006" key="8">
    <source>
        <dbReference type="Google" id="ProtNLM"/>
    </source>
</evidence>
<feature type="region of interest" description="Disordered" evidence="3">
    <location>
        <begin position="481"/>
        <end position="521"/>
    </location>
</feature>
<keyword evidence="2" id="KW-0863">Zinc-finger</keyword>
<keyword evidence="7" id="KW-1185">Reference proteome</keyword>
<dbReference type="PROSITE" id="PS50157">
    <property type="entry name" value="ZINC_FINGER_C2H2_2"/>
    <property type="match status" value="1"/>
</dbReference>
<feature type="compositionally biased region" description="Basic and acidic residues" evidence="3">
    <location>
        <begin position="1"/>
        <end position="12"/>
    </location>
</feature>
<sequence>MENPRRPFDRSRGPGLKKPRLTEDLALNPSGRPFTQRKNPAGPTSALRFRPNDSDIDDMSPGGGAYEPQPVSHHQQQQQQQELVCRYKTALAELTFNSKPIITNLTIIAGENVHAAKAIATTVCDNILEVPSDQKLPSLYLLDSIVKNIGRDYIKHFAARLPAVFCKAYRQVDPPVHQSMRHLFGTWKGVFPLQTLQVIEKELGFAAMINGSSLGTTASRPDPLSQRPPQSIHVNPKYLEKQRLQQSSRAKGTVNDMTGTLTNSKEDYKRPDRAAITAGRPYGDPSVKMNTCGMGVGRASVTEAISRQRNGFNIKHGSQNYPASKSVNADPRLLARQNIAARSSNAIPGSWKNSEEEEFMWEMHYRLSQHDAANISNNSKKDHWIPDVSEKLDFESPLHKAQSIRDVVSRFNRETSPDSLSTEQRDKPSHGSWISSAWSLQESHKSDGLPAFSSSHYENYSATIGGLPTAANSSLARIEMRPQTSSSHFGQQRFQSPGTASPPEQSPMRQHSPSPSFPARHTHQQLHNLVEPQTHSVPHSDPSQFTGTLDVGSLKHSHQVSSSLISQSSSHYSLSQPPKPDHVHAESSGQIQKPLLSQISGVGTASTIGTATEHSDPLAIGTSEPSSTSSLLAAVMKCGILSNNSFIGSLPNNILQDLEQMPSQPSIPSRSLPAIFTLSDSASQEAIATTTNSSQGKAEQLPPSSLVKNTPLQTSDTESKASIPVSNLLSSLVAKGLISTSKKDALSVPSLQITTQMQKSPERERPTESLNKSLENSTSSASPASSIPSSSDAPRSSTMDEVSFVEPASKISVASHQSDSIEVENHVGLEFRPDVIREFHSSVISGLLDNLPYCCSICGLRLKLRERLNRHLEWHTMKRAEPKGSERALRGWYARSDDWIAGKPWQLVFESTGSVNQSEMTTDEAELMVPADENQYACMLCGELFEDFFSQDRGEWMFKGAVYLTIPSKDGEDETAAKGPIVHAICMSEISVHDLGLAGGIKMEKEE</sequence>
<feature type="region of interest" description="Disordered" evidence="3">
    <location>
        <begin position="686"/>
        <end position="721"/>
    </location>
</feature>
<dbReference type="InterPro" id="IPR013087">
    <property type="entry name" value="Znf_C2H2_type"/>
</dbReference>
<protein>
    <recommendedName>
        <fullName evidence="8">CID domain-containing protein</fullName>
    </recommendedName>
</protein>
<evidence type="ECO:0000256" key="2">
    <source>
        <dbReference type="PROSITE-ProRule" id="PRU00042"/>
    </source>
</evidence>
<feature type="compositionally biased region" description="Basic and acidic residues" evidence="3">
    <location>
        <begin position="264"/>
        <end position="273"/>
    </location>
</feature>
<name>A0ABR2SNA9_9ROSI</name>
<gene>
    <name evidence="6" type="ORF">V6N11_039559</name>
</gene>
<dbReference type="InterPro" id="IPR045154">
    <property type="entry name" value="PCF11-like"/>
</dbReference>
<dbReference type="SMART" id="SM00582">
    <property type="entry name" value="RPR"/>
    <property type="match status" value="1"/>
</dbReference>
<feature type="compositionally biased region" description="Polar residues" evidence="3">
    <location>
        <begin position="244"/>
        <end position="263"/>
    </location>
</feature>
<keyword evidence="2" id="KW-0862">Zinc</keyword>
<feature type="compositionally biased region" description="Low complexity" evidence="3">
    <location>
        <begin position="559"/>
        <end position="576"/>
    </location>
</feature>
<dbReference type="PROSITE" id="PS00028">
    <property type="entry name" value="ZINC_FINGER_C2H2_1"/>
    <property type="match status" value="1"/>
</dbReference>
<proteinExistence type="predicted"/>
<dbReference type="InterPro" id="IPR006569">
    <property type="entry name" value="CID_dom"/>
</dbReference>
<dbReference type="InterPro" id="IPR047415">
    <property type="entry name" value="Pcf11_CID"/>
</dbReference>
<dbReference type="CDD" id="cd16982">
    <property type="entry name" value="CID_Pcf11"/>
    <property type="match status" value="1"/>
</dbReference>
<dbReference type="PANTHER" id="PTHR15921:SF3">
    <property type="entry name" value="PRE-MRNA CLEAVAGE COMPLEX 2 PROTEIN PCF11"/>
    <property type="match status" value="1"/>
</dbReference>
<keyword evidence="2" id="KW-0479">Metal-binding</keyword>
<dbReference type="SUPFAM" id="SSF48464">
    <property type="entry name" value="ENTH/VHS domain"/>
    <property type="match status" value="1"/>
</dbReference>
<dbReference type="PANTHER" id="PTHR15921">
    <property type="entry name" value="PRE-MRNA CLEAVAGE COMPLEX II"/>
    <property type="match status" value="1"/>
</dbReference>
<feature type="compositionally biased region" description="Polar residues" evidence="3">
    <location>
        <begin position="749"/>
        <end position="759"/>
    </location>
</feature>
<dbReference type="InterPro" id="IPR008942">
    <property type="entry name" value="ENTH_VHS"/>
</dbReference>
<feature type="compositionally biased region" description="Polar residues" evidence="3">
    <location>
        <begin position="686"/>
        <end position="716"/>
    </location>
</feature>
<feature type="domain" description="C2H2-type" evidence="4">
    <location>
        <begin position="853"/>
        <end position="880"/>
    </location>
</feature>
<dbReference type="EMBL" id="JBBPBN010000013">
    <property type="protein sequence ID" value="KAK9026725.1"/>
    <property type="molecule type" value="Genomic_DNA"/>
</dbReference>
<evidence type="ECO:0000256" key="3">
    <source>
        <dbReference type="SAM" id="MobiDB-lite"/>
    </source>
</evidence>
<evidence type="ECO:0000313" key="6">
    <source>
        <dbReference type="EMBL" id="KAK9026725.1"/>
    </source>
</evidence>
<comment type="caution">
    <text evidence="6">The sequence shown here is derived from an EMBL/GenBank/DDBJ whole genome shotgun (WGS) entry which is preliminary data.</text>
</comment>
<feature type="region of interest" description="Disordered" evidence="3">
    <location>
        <begin position="557"/>
        <end position="590"/>
    </location>
</feature>
<accession>A0ABR2SNA9</accession>
<dbReference type="InterPro" id="IPR057242">
    <property type="entry name" value="PCFS4-like"/>
</dbReference>
<dbReference type="Gene3D" id="1.25.40.90">
    <property type="match status" value="1"/>
</dbReference>
<reference evidence="6 7" key="1">
    <citation type="journal article" date="2024" name="G3 (Bethesda)">
        <title>Genome assembly of Hibiscus sabdariffa L. provides insights into metabolisms of medicinal natural products.</title>
        <authorList>
            <person name="Kim T."/>
        </authorList>
    </citation>
    <scope>NUCLEOTIDE SEQUENCE [LARGE SCALE GENOMIC DNA]</scope>
    <source>
        <strain evidence="6">TK-2024</strain>
        <tissue evidence="6">Old leaves</tissue>
    </source>
</reference>
<feature type="compositionally biased region" description="Low complexity" evidence="3">
    <location>
        <begin position="777"/>
        <end position="797"/>
    </location>
</feature>
<keyword evidence="1" id="KW-0507">mRNA processing</keyword>
<dbReference type="Pfam" id="PF04818">
    <property type="entry name" value="CID"/>
    <property type="match status" value="1"/>
</dbReference>
<dbReference type="Pfam" id="PF23228">
    <property type="entry name" value="zf_PCFS4"/>
    <property type="match status" value="1"/>
</dbReference>
<feature type="region of interest" description="Disordered" evidence="3">
    <location>
        <begin position="410"/>
        <end position="432"/>
    </location>
</feature>
<feature type="domain" description="CID" evidence="5">
    <location>
        <begin position="79"/>
        <end position="207"/>
    </location>
</feature>
<evidence type="ECO:0000259" key="5">
    <source>
        <dbReference type="PROSITE" id="PS51391"/>
    </source>
</evidence>
<organism evidence="6 7">
    <name type="scientific">Hibiscus sabdariffa</name>
    <name type="common">roselle</name>
    <dbReference type="NCBI Taxonomy" id="183260"/>
    <lineage>
        <taxon>Eukaryota</taxon>
        <taxon>Viridiplantae</taxon>
        <taxon>Streptophyta</taxon>
        <taxon>Embryophyta</taxon>
        <taxon>Tracheophyta</taxon>
        <taxon>Spermatophyta</taxon>
        <taxon>Magnoliopsida</taxon>
        <taxon>eudicotyledons</taxon>
        <taxon>Gunneridae</taxon>
        <taxon>Pentapetalae</taxon>
        <taxon>rosids</taxon>
        <taxon>malvids</taxon>
        <taxon>Malvales</taxon>
        <taxon>Malvaceae</taxon>
        <taxon>Malvoideae</taxon>
        <taxon>Hibiscus</taxon>
    </lineage>
</organism>
<dbReference type="PROSITE" id="PS51391">
    <property type="entry name" value="CID"/>
    <property type="match status" value="1"/>
</dbReference>
<feature type="region of interest" description="Disordered" evidence="3">
    <location>
        <begin position="749"/>
        <end position="802"/>
    </location>
</feature>
<evidence type="ECO:0000256" key="1">
    <source>
        <dbReference type="ARBA" id="ARBA00022664"/>
    </source>
</evidence>
<feature type="region of interest" description="Disordered" evidence="3">
    <location>
        <begin position="243"/>
        <end position="289"/>
    </location>
</feature>
<feature type="region of interest" description="Disordered" evidence="3">
    <location>
        <begin position="1"/>
        <end position="80"/>
    </location>
</feature>
<feature type="compositionally biased region" description="Polar residues" evidence="3">
    <location>
        <begin position="482"/>
        <end position="514"/>
    </location>
</feature>
<evidence type="ECO:0000259" key="4">
    <source>
        <dbReference type="PROSITE" id="PS50157"/>
    </source>
</evidence>
<evidence type="ECO:0000313" key="7">
    <source>
        <dbReference type="Proteomes" id="UP001396334"/>
    </source>
</evidence>
<dbReference type="Proteomes" id="UP001396334">
    <property type="component" value="Unassembled WGS sequence"/>
</dbReference>